<organism evidence="3 4">
    <name type="scientific">Rubroshorea leprosula</name>
    <dbReference type="NCBI Taxonomy" id="152421"/>
    <lineage>
        <taxon>Eukaryota</taxon>
        <taxon>Viridiplantae</taxon>
        <taxon>Streptophyta</taxon>
        <taxon>Embryophyta</taxon>
        <taxon>Tracheophyta</taxon>
        <taxon>Spermatophyta</taxon>
        <taxon>Magnoliopsida</taxon>
        <taxon>eudicotyledons</taxon>
        <taxon>Gunneridae</taxon>
        <taxon>Pentapetalae</taxon>
        <taxon>rosids</taxon>
        <taxon>malvids</taxon>
        <taxon>Malvales</taxon>
        <taxon>Dipterocarpaceae</taxon>
        <taxon>Rubroshorea</taxon>
    </lineage>
</organism>
<dbReference type="InterPro" id="IPR050085">
    <property type="entry name" value="AGPR"/>
</dbReference>
<dbReference type="Proteomes" id="UP001054252">
    <property type="component" value="Unassembled WGS sequence"/>
</dbReference>
<name>A0AAV5KA65_9ROSI</name>
<reference evidence="3 4" key="1">
    <citation type="journal article" date="2021" name="Commun. Biol.">
        <title>The genome of Shorea leprosula (Dipterocarpaceae) highlights the ecological relevance of drought in aseasonal tropical rainforests.</title>
        <authorList>
            <person name="Ng K.K.S."/>
            <person name="Kobayashi M.J."/>
            <person name="Fawcett J.A."/>
            <person name="Hatakeyama M."/>
            <person name="Paape T."/>
            <person name="Ng C.H."/>
            <person name="Ang C.C."/>
            <person name="Tnah L.H."/>
            <person name="Lee C.T."/>
            <person name="Nishiyama T."/>
            <person name="Sese J."/>
            <person name="O'Brien M.J."/>
            <person name="Copetti D."/>
            <person name="Mohd Noor M.I."/>
            <person name="Ong R.C."/>
            <person name="Putra M."/>
            <person name="Sireger I.Z."/>
            <person name="Indrioko S."/>
            <person name="Kosugi Y."/>
            <person name="Izuno A."/>
            <person name="Isagi Y."/>
            <person name="Lee S.L."/>
            <person name="Shimizu K.K."/>
        </authorList>
    </citation>
    <scope>NUCLEOTIDE SEQUENCE [LARGE SCALE GENOMIC DNA]</scope>
    <source>
        <strain evidence="3">214</strain>
    </source>
</reference>
<sequence>MLVEGRGAKEANLYSEIAEGIYSYGVTRHRHVPEIEQGLSGAAHSKITLSFTPHLMLMLSQMAANENERLHKMAANEEGRAAQHSSSKVQQDRLQLLMK</sequence>
<accession>A0AAV5KA65</accession>
<evidence type="ECO:0000256" key="1">
    <source>
        <dbReference type="SAM" id="MobiDB-lite"/>
    </source>
</evidence>
<dbReference type="AlphaFoldDB" id="A0AAV5KA65"/>
<dbReference type="PANTHER" id="PTHR32338">
    <property type="entry name" value="N-ACETYL-GAMMA-GLUTAMYL-PHOSPHATE REDUCTASE, CHLOROPLASTIC-RELATED-RELATED"/>
    <property type="match status" value="1"/>
</dbReference>
<keyword evidence="4" id="KW-1185">Reference proteome</keyword>
<feature type="domain" description="N-acetyl-gamma-glutamyl-phosphate reductase dimerisation" evidence="2">
    <location>
        <begin position="5"/>
        <end position="80"/>
    </location>
</feature>
<evidence type="ECO:0000313" key="4">
    <source>
        <dbReference type="Proteomes" id="UP001054252"/>
    </source>
</evidence>
<gene>
    <name evidence="3" type="ORF">SLEP1_g31251</name>
</gene>
<evidence type="ECO:0000259" key="2">
    <source>
        <dbReference type="Pfam" id="PF22698"/>
    </source>
</evidence>
<dbReference type="PANTHER" id="PTHR32338:SF10">
    <property type="entry name" value="N-ACETYL-GAMMA-GLUTAMYL-PHOSPHATE REDUCTASE, CHLOROPLASTIC-RELATED"/>
    <property type="match status" value="1"/>
</dbReference>
<dbReference type="InterPro" id="IPR058924">
    <property type="entry name" value="AGPR_dimerisation_dom"/>
</dbReference>
<proteinExistence type="predicted"/>
<feature type="region of interest" description="Disordered" evidence="1">
    <location>
        <begin position="75"/>
        <end position="99"/>
    </location>
</feature>
<feature type="compositionally biased region" description="Polar residues" evidence="1">
    <location>
        <begin position="83"/>
        <end position="93"/>
    </location>
</feature>
<dbReference type="Pfam" id="PF22698">
    <property type="entry name" value="Semialdhyde_dhC_1"/>
    <property type="match status" value="1"/>
</dbReference>
<protein>
    <recommendedName>
        <fullName evidence="2">N-acetyl-gamma-glutamyl-phosphate reductase dimerisation domain-containing protein</fullName>
    </recommendedName>
</protein>
<dbReference type="Gene3D" id="3.30.360.10">
    <property type="entry name" value="Dihydrodipicolinate Reductase, domain 2"/>
    <property type="match status" value="1"/>
</dbReference>
<dbReference type="EMBL" id="BPVZ01000056">
    <property type="protein sequence ID" value="GKV21254.1"/>
    <property type="molecule type" value="Genomic_DNA"/>
</dbReference>
<comment type="caution">
    <text evidence="3">The sequence shown here is derived from an EMBL/GenBank/DDBJ whole genome shotgun (WGS) entry which is preliminary data.</text>
</comment>
<dbReference type="SUPFAM" id="SSF55347">
    <property type="entry name" value="Glyceraldehyde-3-phosphate dehydrogenase-like, C-terminal domain"/>
    <property type="match status" value="1"/>
</dbReference>
<evidence type="ECO:0000313" key="3">
    <source>
        <dbReference type="EMBL" id="GKV21254.1"/>
    </source>
</evidence>